<organism evidence="1 2">
    <name type="scientific">Paenibacillus ferrarius</name>
    <dbReference type="NCBI Taxonomy" id="1469647"/>
    <lineage>
        <taxon>Bacteria</taxon>
        <taxon>Bacillati</taxon>
        <taxon>Bacillota</taxon>
        <taxon>Bacilli</taxon>
        <taxon>Bacillales</taxon>
        <taxon>Paenibacillaceae</taxon>
        <taxon>Paenibacillus</taxon>
    </lineage>
</organism>
<evidence type="ECO:0000313" key="1">
    <source>
        <dbReference type="EMBL" id="OPH57676.1"/>
    </source>
</evidence>
<comment type="caution">
    <text evidence="1">The sequence shown here is derived from an EMBL/GenBank/DDBJ whole genome shotgun (WGS) entry which is preliminary data.</text>
</comment>
<gene>
    <name evidence="1" type="ORF">BC351_03945</name>
</gene>
<reference evidence="2" key="1">
    <citation type="submission" date="2016-07" db="EMBL/GenBank/DDBJ databases">
        <authorList>
            <person name="Florea S."/>
            <person name="Webb J.S."/>
            <person name="Jaromczyk J."/>
            <person name="Schardl C.L."/>
        </authorList>
    </citation>
    <scope>NUCLEOTIDE SEQUENCE [LARGE SCALE GENOMIC DNA]</scope>
    <source>
        <strain evidence="2">CY1</strain>
    </source>
</reference>
<dbReference type="AlphaFoldDB" id="A0A1V4HLD9"/>
<name>A0A1V4HLD9_9BACL</name>
<dbReference type="Proteomes" id="UP000190626">
    <property type="component" value="Unassembled WGS sequence"/>
</dbReference>
<protein>
    <submittedName>
        <fullName evidence="1">Uncharacterized protein</fullName>
    </submittedName>
</protein>
<keyword evidence="2" id="KW-1185">Reference proteome</keyword>
<accession>A0A1V4HLD9</accession>
<evidence type="ECO:0000313" key="2">
    <source>
        <dbReference type="Proteomes" id="UP000190626"/>
    </source>
</evidence>
<sequence length="74" mass="8531">MKSELDKESQQNMELLQGMELQQDIEDKCNWYKSFYNLLQVQVDTSTIYVPSIQLDACLFGNGRCSGQDYSITP</sequence>
<dbReference type="EMBL" id="MBTG01000012">
    <property type="protein sequence ID" value="OPH57676.1"/>
    <property type="molecule type" value="Genomic_DNA"/>
</dbReference>
<proteinExistence type="predicted"/>